<keyword evidence="4 8" id="KW-0812">Transmembrane</keyword>
<evidence type="ECO:0000256" key="6">
    <source>
        <dbReference type="ARBA" id="ARBA00023136"/>
    </source>
</evidence>
<sequence>MISYNNRIYRLVLKAILIAICGCRFICDFSVRAYCQDVSPEKITINLKNATASEFSKELEKTGRYKIFFDSLIFDSLRVSVAVENKNINDILEKVFTGTKYLYSIDSYGNVFLTKNVVISTNFTVRPNNKTNPESDKNAYQVLTDLNYKASKINSPQDASLENKIYEIGLKSYGSKLGKATISGYVKDAETGQALIGVYLRSQNDKNSTTTNEAGFYSIELATGDNKLIISSVGQKETFRRIKLYSNGKLNIDIKSDAISLKEVVVVQSPKNLQRTQLGIEKITIQSIKQVPTVFGEPDIIKVLLTLPGVKTVGEAAGGFNVRGGATDQNLILFNESTIYNPSHFFGFFSAFNPDLIKDVELYKSSIPAKYGGRLSSVLKVDTREGNERKFGGTAGIGLLTSRLNLEGPIVKDKGSFILGGRSTYSNFIFGLLPNSAGYKNAKASFYDLNLLVDYKLNDKNKVNFTGYLSSDASNLATDTVFQYSNKNASLKWSHIFSQKLNSSFAGGFDDYEYSNKAEKDSVNSYKLAFNIQQTFFKTGFTYYIHPKHTLNFGTNTIYYQLQPGSFIPLDKSSLIIPKILENEQAVENALFLSDDFTLTPDISFDLGLRYSHFTNLGPKLVYNYATGLPIEKNNLVDSTSYRKGEVTQTYKGPEIRFSTRFAITNSLTIKAGYNSMRQYIHLLTNTTAISPTDIWKLSDKNIKPQFGDQVSLGIYKNLKKNTLETSIEIYYKRIKNYLDYKSGAELILNEHIETDVINVNGKAYGIEFFLKKPSGKLNGWFSYTYSRTLFKMDNINAGELINKGNYYPASFDKPNEATLSANYKFSLRFSVSTNITYSTGRPITIPIGSFYYAGSQRALYGDRNSYRIPNYFRTDLSINIDGNHKINQFAHNSWTIGVYNLTGRDNPYSTFFTSQQGRLNGYQLSIFGSAVPFINYNLRF</sequence>
<dbReference type="EMBL" id="JAEHFY010000019">
    <property type="protein sequence ID" value="MBK0383929.1"/>
    <property type="molecule type" value="Genomic_DNA"/>
</dbReference>
<dbReference type="InterPro" id="IPR036942">
    <property type="entry name" value="Beta-barrel_TonB_sf"/>
</dbReference>
<keyword evidence="7 8" id="KW-0998">Cell outer membrane</keyword>
<dbReference type="Gene3D" id="2.60.40.1120">
    <property type="entry name" value="Carboxypeptidase-like, regulatory domain"/>
    <property type="match status" value="1"/>
</dbReference>
<evidence type="ECO:0000313" key="10">
    <source>
        <dbReference type="EMBL" id="MBK0383929.1"/>
    </source>
</evidence>
<dbReference type="Pfam" id="PF07715">
    <property type="entry name" value="Plug"/>
    <property type="match status" value="1"/>
</dbReference>
<dbReference type="InterPro" id="IPR012910">
    <property type="entry name" value="Plug_dom"/>
</dbReference>
<keyword evidence="5" id="KW-0732">Signal</keyword>
<keyword evidence="10" id="KW-0675">Receptor</keyword>
<evidence type="ECO:0000256" key="5">
    <source>
        <dbReference type="ARBA" id="ARBA00022729"/>
    </source>
</evidence>
<evidence type="ECO:0000259" key="9">
    <source>
        <dbReference type="Pfam" id="PF07715"/>
    </source>
</evidence>
<reference evidence="10 11" key="1">
    <citation type="submission" date="2020-12" db="EMBL/GenBank/DDBJ databases">
        <title>Bacterial novel species Pedobacter sp. SD-b isolated from soil.</title>
        <authorList>
            <person name="Jung H.-Y."/>
        </authorList>
    </citation>
    <scope>NUCLEOTIDE SEQUENCE [LARGE SCALE GENOMIC DNA]</scope>
    <source>
        <strain evidence="10 11">SD-b</strain>
    </source>
</reference>
<evidence type="ECO:0000256" key="8">
    <source>
        <dbReference type="PROSITE-ProRule" id="PRU01360"/>
    </source>
</evidence>
<keyword evidence="11" id="KW-1185">Reference proteome</keyword>
<dbReference type="PROSITE" id="PS52016">
    <property type="entry name" value="TONB_DEPENDENT_REC_3"/>
    <property type="match status" value="1"/>
</dbReference>
<protein>
    <submittedName>
        <fullName evidence="10">TonB-dependent receptor</fullName>
    </submittedName>
</protein>
<dbReference type="Gene3D" id="2.40.170.20">
    <property type="entry name" value="TonB-dependent receptor, beta-barrel domain"/>
    <property type="match status" value="1"/>
</dbReference>
<dbReference type="PANTHER" id="PTHR30069:SF29">
    <property type="entry name" value="HEMOGLOBIN AND HEMOGLOBIN-HAPTOGLOBIN-BINDING PROTEIN 1-RELATED"/>
    <property type="match status" value="1"/>
</dbReference>
<dbReference type="RefSeq" id="WP_200587170.1">
    <property type="nucleotide sequence ID" value="NZ_JAEHFY010000019.1"/>
</dbReference>
<evidence type="ECO:0000256" key="3">
    <source>
        <dbReference type="ARBA" id="ARBA00022452"/>
    </source>
</evidence>
<dbReference type="PANTHER" id="PTHR30069">
    <property type="entry name" value="TONB-DEPENDENT OUTER MEMBRANE RECEPTOR"/>
    <property type="match status" value="1"/>
</dbReference>
<dbReference type="SUPFAM" id="SSF56935">
    <property type="entry name" value="Porins"/>
    <property type="match status" value="1"/>
</dbReference>
<evidence type="ECO:0000256" key="2">
    <source>
        <dbReference type="ARBA" id="ARBA00022448"/>
    </source>
</evidence>
<comment type="similarity">
    <text evidence="8">Belongs to the TonB-dependent receptor family.</text>
</comment>
<dbReference type="InterPro" id="IPR008969">
    <property type="entry name" value="CarboxyPept-like_regulatory"/>
</dbReference>
<dbReference type="Proteomes" id="UP000660024">
    <property type="component" value="Unassembled WGS sequence"/>
</dbReference>
<evidence type="ECO:0000256" key="1">
    <source>
        <dbReference type="ARBA" id="ARBA00004571"/>
    </source>
</evidence>
<evidence type="ECO:0000256" key="7">
    <source>
        <dbReference type="ARBA" id="ARBA00023237"/>
    </source>
</evidence>
<evidence type="ECO:0000313" key="11">
    <source>
        <dbReference type="Proteomes" id="UP000660024"/>
    </source>
</evidence>
<keyword evidence="6 8" id="KW-0472">Membrane</keyword>
<dbReference type="Pfam" id="PF13715">
    <property type="entry name" value="CarbopepD_reg_2"/>
    <property type="match status" value="1"/>
</dbReference>
<dbReference type="InterPro" id="IPR039426">
    <property type="entry name" value="TonB-dep_rcpt-like"/>
</dbReference>
<comment type="caution">
    <text evidence="10">The sequence shown here is derived from an EMBL/GenBank/DDBJ whole genome shotgun (WGS) entry which is preliminary data.</text>
</comment>
<accession>A0ABS1BM09</accession>
<dbReference type="InterPro" id="IPR037066">
    <property type="entry name" value="Plug_dom_sf"/>
</dbReference>
<dbReference type="Gene3D" id="2.170.130.10">
    <property type="entry name" value="TonB-dependent receptor, plug domain"/>
    <property type="match status" value="1"/>
</dbReference>
<keyword evidence="2 8" id="KW-0813">Transport</keyword>
<dbReference type="SUPFAM" id="SSF49464">
    <property type="entry name" value="Carboxypeptidase regulatory domain-like"/>
    <property type="match status" value="1"/>
</dbReference>
<keyword evidence="3 8" id="KW-1134">Transmembrane beta strand</keyword>
<gene>
    <name evidence="10" type="ORF">I5M32_13250</name>
</gene>
<feature type="domain" description="TonB-dependent receptor plug" evidence="9">
    <location>
        <begin position="296"/>
        <end position="374"/>
    </location>
</feature>
<comment type="subcellular location">
    <subcellularLocation>
        <location evidence="1 8">Cell outer membrane</location>
        <topology evidence="1 8">Multi-pass membrane protein</topology>
    </subcellularLocation>
</comment>
<organism evidence="10 11">
    <name type="scientific">Pedobacter segetis</name>
    <dbReference type="NCBI Taxonomy" id="2793069"/>
    <lineage>
        <taxon>Bacteria</taxon>
        <taxon>Pseudomonadati</taxon>
        <taxon>Bacteroidota</taxon>
        <taxon>Sphingobacteriia</taxon>
        <taxon>Sphingobacteriales</taxon>
        <taxon>Sphingobacteriaceae</taxon>
        <taxon>Pedobacter</taxon>
    </lineage>
</organism>
<name>A0ABS1BM09_9SPHI</name>
<proteinExistence type="inferred from homology"/>
<evidence type="ECO:0000256" key="4">
    <source>
        <dbReference type="ARBA" id="ARBA00022692"/>
    </source>
</evidence>